<reference evidence="1 2" key="1">
    <citation type="journal article" date="2020" name="FEMS Microbiol. Ecol.">
        <title>Temporal dynamics of bacterial communities during seed development and maturation.</title>
        <authorList>
            <person name="Chesneau G."/>
            <person name="Torres-Cortes G."/>
            <person name="Briand M."/>
            <person name="Darrasse A."/>
            <person name="Preveaux A."/>
            <person name="Marais C."/>
            <person name="Jacques M.A."/>
            <person name="Shade A."/>
            <person name="Barret M."/>
        </authorList>
    </citation>
    <scope>NUCLEOTIDE SEQUENCE [LARGE SCALE GENOMIC DNA]</scope>
    <source>
        <strain evidence="1 2">CFBP13709</strain>
    </source>
</reference>
<keyword evidence="2" id="KW-1185">Reference proteome</keyword>
<proteinExistence type="predicted"/>
<sequence length="49" mass="5665">MSELDDYQALTVRQFLEENWDQFIAHCHVDYADGEELAEEIFEALGGES</sequence>
<dbReference type="EMBL" id="JACYNR010000029">
    <property type="protein sequence ID" value="MBD8129015.1"/>
    <property type="molecule type" value="Genomic_DNA"/>
</dbReference>
<accession>A0ACC5PVI2</accession>
<dbReference type="Proteomes" id="UP000610459">
    <property type="component" value="Unassembled WGS sequence"/>
</dbReference>
<protein>
    <submittedName>
        <fullName evidence="1">Uncharacterized protein</fullName>
    </submittedName>
</protein>
<gene>
    <name evidence="1" type="ORF">IFT41_23240</name>
</gene>
<evidence type="ECO:0000313" key="2">
    <source>
        <dbReference type="Proteomes" id="UP000610459"/>
    </source>
</evidence>
<name>A0ACC5PVI2_ENTAG</name>
<evidence type="ECO:0000313" key="1">
    <source>
        <dbReference type="EMBL" id="MBD8129015.1"/>
    </source>
</evidence>
<organism evidence="1 2">
    <name type="scientific">Enterobacter agglomerans</name>
    <name type="common">Erwinia herbicola</name>
    <name type="synonym">Pantoea agglomerans</name>
    <dbReference type="NCBI Taxonomy" id="549"/>
    <lineage>
        <taxon>Bacteria</taxon>
        <taxon>Pseudomonadati</taxon>
        <taxon>Pseudomonadota</taxon>
        <taxon>Gammaproteobacteria</taxon>
        <taxon>Enterobacterales</taxon>
        <taxon>Erwiniaceae</taxon>
        <taxon>Pantoea</taxon>
        <taxon>Pantoea agglomerans group</taxon>
    </lineage>
</organism>
<comment type="caution">
    <text evidence="1">The sequence shown here is derived from an EMBL/GenBank/DDBJ whole genome shotgun (WGS) entry which is preliminary data.</text>
</comment>